<dbReference type="PANTHER" id="PTHR43586:SF8">
    <property type="entry name" value="CYSTEINE DESULFURASE 1, CHLOROPLASTIC"/>
    <property type="match status" value="1"/>
</dbReference>
<dbReference type="HOGENOM" id="CLU_003433_9_3_6"/>
<dbReference type="PANTHER" id="PTHR43586">
    <property type="entry name" value="CYSTEINE DESULFURASE"/>
    <property type="match status" value="1"/>
</dbReference>
<dbReference type="EMBL" id="CP010975">
    <property type="protein sequence ID" value="AKE51013.1"/>
    <property type="molecule type" value="Genomic_DNA"/>
</dbReference>
<dbReference type="GO" id="GO:0016829">
    <property type="term" value="F:lyase activity"/>
    <property type="evidence" value="ECO:0007669"/>
    <property type="project" value="UniProtKB-KW"/>
</dbReference>
<accession>A0A0F6RAV9</accession>
<dbReference type="InterPro" id="IPR015421">
    <property type="entry name" value="PyrdxlP-dep_Trfase_major"/>
</dbReference>
<dbReference type="Gene3D" id="3.40.640.10">
    <property type="entry name" value="Type I PLP-dependent aspartate aminotransferase-like (Major domain)"/>
    <property type="match status" value="1"/>
</dbReference>
<evidence type="ECO:0000259" key="2">
    <source>
        <dbReference type="Pfam" id="PF00266"/>
    </source>
</evidence>
<keyword evidence="1" id="KW-0663">Pyridoxal phosphate</keyword>
<dbReference type="OrthoDB" id="9804366at2"/>
<dbReference type="RefSeq" id="WP_046560260.1">
    <property type="nucleotide sequence ID" value="NZ_CP010975.1"/>
</dbReference>
<dbReference type="InterPro" id="IPR015422">
    <property type="entry name" value="PyrdxlP-dep_Trfase_small"/>
</dbReference>
<evidence type="ECO:0000256" key="1">
    <source>
        <dbReference type="ARBA" id="ARBA00022898"/>
    </source>
</evidence>
<dbReference type="PATRIC" id="fig|914150.5.peg.21"/>
<dbReference type="Pfam" id="PF00266">
    <property type="entry name" value="Aminotran_5"/>
    <property type="match status" value="1"/>
</dbReference>
<evidence type="ECO:0000313" key="3">
    <source>
        <dbReference type="EMBL" id="AKE51013.1"/>
    </source>
</evidence>
<dbReference type="STRING" id="914150.TQ33_0021"/>
<keyword evidence="3" id="KW-0456">Lyase</keyword>
<sequence>MSLTDHFSRFREHIIGQSHDYSESSHNSNILYADWTASGRLYRPIEDFISHELGPYVANTHTETTLTGTTMTEAYHDAQRIIKQHVNAYDSDVLIAAGSGMTLVINKFQRMLGLRVPEKWRERLQIAEHEKPLVLVTHMEHHSNQTTWHECEVTLEIVRSTDEGRPDLQHMRDLLEHYKDRPVKIGSFTACSNVTGITTPYHEMAEIMHQYDGLCFIDFAASAPYVDIDMHPANPEQRLDAIFLSPHKFLGGPGSSGILIFDDKLYDCKVPDQPGGGTVSWTNPWGEHRFFDNIEAREDGGTPAFLQTIKAALSIKLKDAMQVDKIQAREEELVKILLQGLRQHPDIRILEDQQDDRLCIVSFYVLGIHHNLLVRLLNDRFGVQSRGGCSCAGTYGHLLLGVDQLQSHEITNRIDQGDLTDKPGWVRVSLHPTNTDQEAHFLVDSILKVIENAEAWSKDYDFDQSSGEFRPKNTGKTLKSLADFNPL</sequence>
<dbReference type="InterPro" id="IPR000192">
    <property type="entry name" value="Aminotrans_V_dom"/>
</dbReference>
<dbReference type="AlphaFoldDB" id="A0A0F6RAV9"/>
<protein>
    <submittedName>
        <fullName evidence="3">Selenocysteine lyase</fullName>
    </submittedName>
</protein>
<reference evidence="3 4" key="1">
    <citation type="submission" date="2015-02" db="EMBL/GenBank/DDBJ databases">
        <title>Complete genome sequence of Kangiella geojedonensis strain YCS-5T.</title>
        <authorList>
            <person name="Kim K.M."/>
        </authorList>
    </citation>
    <scope>NUCLEOTIDE SEQUENCE [LARGE SCALE GENOMIC DNA]</scope>
    <source>
        <strain evidence="3 4">YCS-5</strain>
    </source>
</reference>
<dbReference type="Proteomes" id="UP000034071">
    <property type="component" value="Chromosome"/>
</dbReference>
<feature type="domain" description="Aminotransferase class V" evidence="2">
    <location>
        <begin position="32"/>
        <end position="439"/>
    </location>
</feature>
<dbReference type="SUPFAM" id="SSF53383">
    <property type="entry name" value="PLP-dependent transferases"/>
    <property type="match status" value="1"/>
</dbReference>
<evidence type="ECO:0000313" key="4">
    <source>
        <dbReference type="Proteomes" id="UP000034071"/>
    </source>
</evidence>
<dbReference type="Gene3D" id="3.90.1150.10">
    <property type="entry name" value="Aspartate Aminotransferase, domain 1"/>
    <property type="match status" value="1"/>
</dbReference>
<name>A0A0F6RAV9_9GAMM</name>
<dbReference type="InterPro" id="IPR015424">
    <property type="entry name" value="PyrdxlP-dep_Trfase"/>
</dbReference>
<dbReference type="KEGG" id="kge:TQ33_0021"/>
<keyword evidence="4" id="KW-1185">Reference proteome</keyword>
<gene>
    <name evidence="3" type="ORF">TQ33_0021</name>
</gene>
<organism evidence="3 4">
    <name type="scientific">Kangiella geojedonensis</name>
    <dbReference type="NCBI Taxonomy" id="914150"/>
    <lineage>
        <taxon>Bacteria</taxon>
        <taxon>Pseudomonadati</taxon>
        <taxon>Pseudomonadota</taxon>
        <taxon>Gammaproteobacteria</taxon>
        <taxon>Kangiellales</taxon>
        <taxon>Kangiellaceae</taxon>
        <taxon>Kangiella</taxon>
    </lineage>
</organism>
<proteinExistence type="predicted"/>